<dbReference type="SMART" id="SM00436">
    <property type="entry name" value="TOP1Bc"/>
    <property type="match status" value="1"/>
</dbReference>
<evidence type="ECO:0000256" key="6">
    <source>
        <dbReference type="ARBA" id="ARBA00023235"/>
    </source>
</evidence>
<dbReference type="RefSeq" id="WP_013691876.1">
    <property type="nucleotide sequence ID" value="NC_015378.1"/>
</dbReference>
<dbReference type="InterPro" id="IPR003601">
    <property type="entry name" value="Topo_IA_2"/>
</dbReference>
<dbReference type="InterPro" id="IPR006171">
    <property type="entry name" value="TOPRIM_dom"/>
</dbReference>
<reference evidence="13 14" key="1">
    <citation type="journal article" date="2011" name="J. Bacteriol.">
        <title>Complete genome sequence of Burkholderia gladioli BSR3.</title>
        <authorList>
            <person name="Seo Y.S."/>
            <person name="Lim J."/>
            <person name="Choi B.S."/>
            <person name="Kim H."/>
            <person name="Goo E."/>
            <person name="Lee B."/>
            <person name="Lim J.S."/>
            <person name="Choi I.Y."/>
            <person name="Moon J.S."/>
            <person name="Kim J."/>
            <person name="Hwang I."/>
        </authorList>
    </citation>
    <scope>NUCLEOTIDE SEQUENCE [LARGE SCALE GENOMIC DNA]</scope>
    <source>
        <strain evidence="13 14">BSR3</strain>
        <plasmid evidence="13">bgla_3p</plasmid>
    </source>
</reference>
<dbReference type="PRINTS" id="PR00417">
    <property type="entry name" value="PRTPISMRASEI"/>
</dbReference>
<dbReference type="Gene3D" id="1.10.290.10">
    <property type="entry name" value="Topoisomerase I, domain 4"/>
    <property type="match status" value="1"/>
</dbReference>
<dbReference type="Pfam" id="PF01131">
    <property type="entry name" value="Topoisom_bac"/>
    <property type="match status" value="1"/>
</dbReference>
<dbReference type="GO" id="GO:0006310">
    <property type="term" value="P:DNA recombination"/>
    <property type="evidence" value="ECO:0007669"/>
    <property type="project" value="TreeGrafter"/>
</dbReference>
<feature type="domain" description="Topo IA-type catalytic" evidence="12">
    <location>
        <begin position="163"/>
        <end position="628"/>
    </location>
</feature>
<dbReference type="KEGG" id="bgd:bgla_3p0400"/>
<dbReference type="SUPFAM" id="SSF56712">
    <property type="entry name" value="Prokaryotic type I DNA topoisomerase"/>
    <property type="match status" value="1"/>
</dbReference>
<keyword evidence="6" id="KW-0413">Isomerase</keyword>
<dbReference type="InterPro" id="IPR000380">
    <property type="entry name" value="Topo_IA"/>
</dbReference>
<dbReference type="InterPro" id="IPR034144">
    <property type="entry name" value="TOPRIM_TopoIII"/>
</dbReference>
<dbReference type="SMART" id="SM00493">
    <property type="entry name" value="TOPRIM"/>
    <property type="match status" value="1"/>
</dbReference>
<dbReference type="InterPro" id="IPR013824">
    <property type="entry name" value="Topo_IA_cen_sub1"/>
</dbReference>
<evidence type="ECO:0000256" key="10">
    <source>
        <dbReference type="ARBA" id="ARBA00032877"/>
    </source>
</evidence>
<dbReference type="InterPro" id="IPR023405">
    <property type="entry name" value="Topo_IA_core_domain"/>
</dbReference>
<evidence type="ECO:0000259" key="12">
    <source>
        <dbReference type="PROSITE" id="PS52039"/>
    </source>
</evidence>
<dbReference type="SMART" id="SM00437">
    <property type="entry name" value="TOP1Ac"/>
    <property type="match status" value="1"/>
</dbReference>
<sequence length="751" mass="81347">MVSQRILVIAEKPALALDVANAIAGQYKKLDGYFSSNEMDITSGFGHLIGLVDAKVYDPRYEKWNLGDLPVLPPAYQKAVPVEKKTKKPNPGAVKRLALIGQLLKQAKLVIHVGDPDREGQLIVDEILEHHKYRGPVQRMWLNAQTPSGIKHAYKTMKDNGEYANLTRAAKAREELDWLIGINGTRGYSALWRKKGHEGMLIVGRVKSAVIGLVEMREREIETFVRTPFYVVRANVKATRGAFVANWKRPKDVGPPKFDTEGRLLDRSIADAICAKCEGQAGVVRKAETVKGKRKAPPLLFSLGELQKVANKLGYSPDSTLQAVQALYETYKLTTYPRTSCQYAPESIWREAARVIDAVKSNFGTAWPFGNGADPARKSAAFDDKRLDAHFAIMPTTHKADLSQLPQRERVIYNEIVRRFLAQFHGDYVYDSTSVEIVVRDEVFEQRGIVPVEQGWRVLYPAPVKDPKDAGKGGADAGDPDSLAALPPLAVGDTVQAERVTIEDNMTSPPPRFNGATLIEAMERIDQFVSDPAIKKTLKECGLGTEATRGPTLGELVAAGFLDEVRDGRATVYVPTPMARAYARVLAPELTKPDFTAQLEDRLAAVAAGQMTSGVFDQFAREFVQKMVDQLKNGSVEAAMPTPAELPPAIVVKRGKGSAGKGSSGAGKARGKTGASGAPRPRANDTSAGTGVTTRTRTSAGTGTAVATSAAKTTRVTGSQSTEKPAAPITPAAQSTTPRPAGNPFALKRSQ</sequence>
<evidence type="ECO:0000313" key="13">
    <source>
        <dbReference type="EMBL" id="AEA65741.1"/>
    </source>
</evidence>
<dbReference type="InterPro" id="IPR023406">
    <property type="entry name" value="Topo_IA_AS"/>
</dbReference>
<dbReference type="AlphaFoldDB" id="F2LSE5"/>
<dbReference type="PROSITE" id="PS00396">
    <property type="entry name" value="TOPO_IA_1"/>
    <property type="match status" value="1"/>
</dbReference>
<evidence type="ECO:0000256" key="2">
    <source>
        <dbReference type="ARBA" id="ARBA00009446"/>
    </source>
</evidence>
<dbReference type="PROSITE" id="PS52039">
    <property type="entry name" value="TOPO_IA_2"/>
    <property type="match status" value="1"/>
</dbReference>
<comment type="catalytic activity">
    <reaction evidence="1">
        <text>ATP-independent breakage of single-stranded DNA, followed by passage and rejoining.</text>
        <dbReference type="EC" id="5.6.2.1"/>
    </reaction>
</comment>
<keyword evidence="5" id="KW-0238">DNA-binding</keyword>
<proteinExistence type="inferred from homology"/>
<dbReference type="HOGENOM" id="CLU_002929_5_2_4"/>
<dbReference type="Pfam" id="PF01751">
    <property type="entry name" value="Toprim"/>
    <property type="match status" value="1"/>
</dbReference>
<evidence type="ECO:0000256" key="3">
    <source>
        <dbReference type="ARBA" id="ARBA00012891"/>
    </source>
</evidence>
<geneLocation type="plasmid" evidence="13 14">
    <name>bgla_3p</name>
</geneLocation>
<dbReference type="InterPro" id="IPR013825">
    <property type="entry name" value="Topo_IA_cen_sub2"/>
</dbReference>
<evidence type="ECO:0000256" key="8">
    <source>
        <dbReference type="ARBA" id="ARBA00031985"/>
    </source>
</evidence>
<evidence type="ECO:0000256" key="5">
    <source>
        <dbReference type="ARBA" id="ARBA00023125"/>
    </source>
</evidence>
<gene>
    <name evidence="13" type="ordered locus">bgla_3p0400</name>
</gene>
<feature type="region of interest" description="Disordered" evidence="11">
    <location>
        <begin position="467"/>
        <end position="486"/>
    </location>
</feature>
<dbReference type="PANTHER" id="PTHR11390:SF21">
    <property type="entry name" value="DNA TOPOISOMERASE 3-ALPHA"/>
    <property type="match status" value="1"/>
</dbReference>
<dbReference type="GO" id="GO:0003677">
    <property type="term" value="F:DNA binding"/>
    <property type="evidence" value="ECO:0007669"/>
    <property type="project" value="UniProtKB-KW"/>
</dbReference>
<evidence type="ECO:0000313" key="14">
    <source>
        <dbReference type="Proteomes" id="UP000008316"/>
    </source>
</evidence>
<organism evidence="13 14">
    <name type="scientific">Burkholderia gladioli (strain BSR3)</name>
    <dbReference type="NCBI Taxonomy" id="999541"/>
    <lineage>
        <taxon>Bacteria</taxon>
        <taxon>Pseudomonadati</taxon>
        <taxon>Pseudomonadota</taxon>
        <taxon>Betaproteobacteria</taxon>
        <taxon>Burkholderiales</taxon>
        <taxon>Burkholderiaceae</taxon>
        <taxon>Burkholderia</taxon>
    </lineage>
</organism>
<protein>
    <recommendedName>
        <fullName evidence="3">DNA topoisomerase</fullName>
        <ecNumber evidence="3">5.6.2.1</ecNumber>
    </recommendedName>
    <alternativeName>
        <fullName evidence="10">Omega-protein</fullName>
    </alternativeName>
    <alternativeName>
        <fullName evidence="9">Relaxing enzyme</fullName>
    </alternativeName>
    <alternativeName>
        <fullName evidence="7">Swivelase</fullName>
    </alternativeName>
    <alternativeName>
        <fullName evidence="8">Untwisting enzyme</fullName>
    </alternativeName>
</protein>
<dbReference type="InterPro" id="IPR003602">
    <property type="entry name" value="Topo_IA_DNA-bd_dom"/>
</dbReference>
<dbReference type="Gene3D" id="2.70.20.10">
    <property type="entry name" value="Topoisomerase I, domain 3"/>
    <property type="match status" value="1"/>
</dbReference>
<dbReference type="Gene3D" id="3.40.50.140">
    <property type="match status" value="1"/>
</dbReference>
<name>F2LSE5_BURGS</name>
<dbReference type="InterPro" id="IPR013497">
    <property type="entry name" value="Topo_IA_cen"/>
</dbReference>
<dbReference type="PANTHER" id="PTHR11390">
    <property type="entry name" value="PROKARYOTIC DNA TOPOISOMERASE"/>
    <property type="match status" value="1"/>
</dbReference>
<keyword evidence="14" id="KW-1185">Reference proteome</keyword>
<dbReference type="Proteomes" id="UP000008316">
    <property type="component" value="Plasmid bgla_3p"/>
</dbReference>
<dbReference type="CDD" id="cd03362">
    <property type="entry name" value="TOPRIM_TopoIA_TopoIII"/>
    <property type="match status" value="1"/>
</dbReference>
<feature type="compositionally biased region" description="Low complexity" evidence="11">
    <location>
        <begin position="686"/>
        <end position="717"/>
    </location>
</feature>
<accession>F2LSE5</accession>
<keyword evidence="13" id="KW-0614">Plasmid</keyword>
<dbReference type="GO" id="GO:0043597">
    <property type="term" value="C:cytoplasmic replication fork"/>
    <property type="evidence" value="ECO:0007669"/>
    <property type="project" value="TreeGrafter"/>
</dbReference>
<feature type="region of interest" description="Disordered" evidence="11">
    <location>
        <begin position="647"/>
        <end position="751"/>
    </location>
</feature>
<evidence type="ECO:0000256" key="1">
    <source>
        <dbReference type="ARBA" id="ARBA00000213"/>
    </source>
</evidence>
<dbReference type="InterPro" id="IPR013826">
    <property type="entry name" value="Topo_IA_cen_sub3"/>
</dbReference>
<evidence type="ECO:0000256" key="11">
    <source>
        <dbReference type="SAM" id="MobiDB-lite"/>
    </source>
</evidence>
<evidence type="ECO:0000256" key="7">
    <source>
        <dbReference type="ARBA" id="ARBA00030003"/>
    </source>
</evidence>
<dbReference type="GO" id="GO:0006281">
    <property type="term" value="P:DNA repair"/>
    <property type="evidence" value="ECO:0007669"/>
    <property type="project" value="TreeGrafter"/>
</dbReference>
<keyword evidence="4" id="KW-0799">Topoisomerase</keyword>
<dbReference type="EC" id="5.6.2.1" evidence="3"/>
<evidence type="ECO:0000256" key="4">
    <source>
        <dbReference type="ARBA" id="ARBA00023029"/>
    </source>
</evidence>
<dbReference type="EMBL" id="CP002603">
    <property type="protein sequence ID" value="AEA65741.1"/>
    <property type="molecule type" value="Genomic_DNA"/>
</dbReference>
<dbReference type="GO" id="GO:0003917">
    <property type="term" value="F:DNA topoisomerase type I (single strand cut, ATP-independent) activity"/>
    <property type="evidence" value="ECO:0007669"/>
    <property type="project" value="UniProtKB-EC"/>
</dbReference>
<evidence type="ECO:0000256" key="9">
    <source>
        <dbReference type="ARBA" id="ARBA00032235"/>
    </source>
</evidence>
<comment type="similarity">
    <text evidence="2">Belongs to the type IA topoisomerase family.</text>
</comment>
<dbReference type="GO" id="GO:0006265">
    <property type="term" value="P:DNA topological change"/>
    <property type="evidence" value="ECO:0007669"/>
    <property type="project" value="InterPro"/>
</dbReference>
<dbReference type="Gene3D" id="1.10.460.10">
    <property type="entry name" value="Topoisomerase I, domain 2"/>
    <property type="match status" value="1"/>
</dbReference>